<organism evidence="6 7">
    <name type="scientific">Beauveria bassiana D1-5</name>
    <dbReference type="NCBI Taxonomy" id="1245745"/>
    <lineage>
        <taxon>Eukaryota</taxon>
        <taxon>Fungi</taxon>
        <taxon>Dikarya</taxon>
        <taxon>Ascomycota</taxon>
        <taxon>Pezizomycotina</taxon>
        <taxon>Sordariomycetes</taxon>
        <taxon>Hypocreomycetidae</taxon>
        <taxon>Hypocreales</taxon>
        <taxon>Cordycipitaceae</taxon>
        <taxon>Beauveria</taxon>
    </lineage>
</organism>
<dbReference type="InterPro" id="IPR048266">
    <property type="entry name" value="Rax2-like_second"/>
</dbReference>
<keyword evidence="1" id="KW-1133">Transmembrane helix</keyword>
<keyword evidence="2" id="KW-0732">Signal</keyword>
<accession>A0A0A2VVK5</accession>
<sequence length="1243" mass="132214">MRVSIGYRRRSARLGQRHGTALTFLTALLPMMANAASIEPAPPANLDFSDLGQIGIAGDFGGISLYQFVGQGGQTRSANGSEALLSELPNGALLPAVQTDAVIRAMCLYNGTSSKSNGLIIGGNFTSLGGSKSKAIGIYDIDGSKVTTLDGLEGEVNAILCDDASDTVYIGGNFRSGNSTNAISWNGKDGFKNLPFVGFNGPVKAITKMDNGHILFGGTFTGLGNYNSTAGNWRNTQTINLETAKINAQGSSSIDGFSDPANVACSSGSVAQGSTWLLEDDTPGYWEAQFGFGFEPTKIRIWNTHLENHGTKSFNIQTFPNGLTNIMNMTYIDADTGRNATCDRVCPLSNDPKVQFQDFYFVNVVGMSKLRIDILEWWGNAAGLAGVQIFADNVFSYAINDFNEPKCRTRSGTVSSASITGPWERSPSLQSNAEYLTASIHVDDGRTGSNASVTFYPNIPQSGNYSVNLYTPGCVADGTCANRGRVYISGSMSSGTTQPEFETELFQTNNFDKYDQIYFGFVEKTSDKFQSSVTLSPTADQTVEDLVVVAQQVGFTLINSVGGLNGLFDFDPNGPLPDERSLDSSAINKLGYSFDKSSGVKALITSSDTTYVAGNFSSKNHRNIVAISSKGGEAKNLDGGLNGQVLDMQAEDKKLYVGGSFSNTLSNDTKGLNNVAVYDPDSDAWSPLGAGLDGSVDYVVSLRVNTTEGKPETVIAFTGSFTNSNGYGNFPSARVDGFAIWVPSQSVWLHDSKHNVPSYSGVLTASHLDLHGSNSILAGSIDVSTLAVDGVASLSAAGLGKFPAKIDAKTPKPSKRRRSILQGGDLAGVATGTFYENADESLTIMAGHFTAQASSNDSVIHNLVFIDAKKGNATSGLSEGIDPDSSFFATDIWNNILFAGGQVSGNVSGMEAHGIIGWDLDAKKFSHQPAGLTGGDGVVTSIAVRPGGGDQVFVGGSFEKAGALDCPGLCTFNIDDDQWTRPGTVVTGRVTGLQWVKTDSVLVAGDLVASSSGSKPLAYYNPVKQTWTDFPNLGDIPGPVEVLAPASMDLKQFWIGGRSLKDKSTFLMKWDGSKWRSVEKKLPDSTVLRSLQVFRLTQQHDRASLLESDQALMITGAIDLPNTGSVSACLFNGSHYQPYALTTSNNQGTSSIGRIFSQRPNKIGHSKRMPLVFVVLIGLAISLALILLMVVGGVVLDRLRKRREGYVRAPTSMRDRGSGIQRVPPRELLESLGRVRPGGSPAV</sequence>
<dbReference type="OrthoDB" id="2503993at2759"/>
<dbReference type="HOGENOM" id="CLU_005863_0_0_1"/>
<keyword evidence="1" id="KW-0472">Membrane</keyword>
<evidence type="ECO:0000259" key="4">
    <source>
        <dbReference type="Pfam" id="PF20842"/>
    </source>
</evidence>
<dbReference type="STRING" id="1245745.A0A0A2VVK5"/>
<dbReference type="GO" id="GO:1902929">
    <property type="term" value="C:plasma membrane of growing cell tip"/>
    <property type="evidence" value="ECO:0007669"/>
    <property type="project" value="TreeGrafter"/>
</dbReference>
<dbReference type="InterPro" id="IPR037293">
    <property type="entry name" value="Gal_Oxidase_central_sf"/>
</dbReference>
<dbReference type="InterPro" id="IPR011043">
    <property type="entry name" value="Gal_Oxase/kelch_b-propeller"/>
</dbReference>
<keyword evidence="1" id="KW-0812">Transmembrane</keyword>
<dbReference type="AlphaFoldDB" id="A0A0A2VVK5"/>
<evidence type="ECO:0000313" key="6">
    <source>
        <dbReference type="EMBL" id="KGQ10407.1"/>
    </source>
</evidence>
<proteinExistence type="predicted"/>
<dbReference type="PANTHER" id="PTHR31778">
    <property type="entry name" value="BUD SITE SELECTION PROTEIN RAX2"/>
    <property type="match status" value="1"/>
</dbReference>
<dbReference type="Proteomes" id="UP000030106">
    <property type="component" value="Unassembled WGS sequence"/>
</dbReference>
<dbReference type="eggNOG" id="ENOG502QQZD">
    <property type="taxonomic scope" value="Eukaryota"/>
</dbReference>
<comment type="caution">
    <text evidence="6">The sequence shown here is derived from an EMBL/GenBank/DDBJ whole genome shotgun (WGS) entry which is preliminary data.</text>
</comment>
<dbReference type="InterPro" id="IPR048265">
    <property type="entry name" value="Rax2-like_third"/>
</dbReference>
<feature type="domain" description="Rax2-like C-terminal" evidence="3">
    <location>
        <begin position="916"/>
        <end position="1164"/>
    </location>
</feature>
<evidence type="ECO:0000259" key="3">
    <source>
        <dbReference type="Pfam" id="PF12768"/>
    </source>
</evidence>
<feature type="domain" description="Rax2-like second" evidence="4">
    <location>
        <begin position="235"/>
        <end position="384"/>
    </location>
</feature>
<dbReference type="Pfam" id="PF12768">
    <property type="entry name" value="Rax2"/>
    <property type="match status" value="1"/>
</dbReference>
<evidence type="ECO:0000256" key="1">
    <source>
        <dbReference type="SAM" id="Phobius"/>
    </source>
</evidence>
<feature type="transmembrane region" description="Helical" evidence="1">
    <location>
        <begin position="1171"/>
        <end position="1196"/>
    </location>
</feature>
<dbReference type="EMBL" id="ANFO01000322">
    <property type="protein sequence ID" value="KGQ10407.1"/>
    <property type="molecule type" value="Genomic_DNA"/>
</dbReference>
<dbReference type="SUPFAM" id="SSF50965">
    <property type="entry name" value="Galactose oxidase, central domain"/>
    <property type="match status" value="1"/>
</dbReference>
<evidence type="ECO:0000313" key="7">
    <source>
        <dbReference type="Proteomes" id="UP000030106"/>
    </source>
</evidence>
<name>A0A0A2VVK5_BEABA</name>
<dbReference type="Pfam" id="PF20843">
    <property type="entry name" value="Rax2_3"/>
    <property type="match status" value="1"/>
</dbReference>
<feature type="domain" description="Rax2-like third" evidence="5">
    <location>
        <begin position="395"/>
        <end position="558"/>
    </location>
</feature>
<reference evidence="6 7" key="1">
    <citation type="submission" date="2012-10" db="EMBL/GenBank/DDBJ databases">
        <title>Genome sequencing and analysis of entomopathogenic fungi Beauveria bassiana D1-5.</title>
        <authorList>
            <person name="Li Q."/>
            <person name="Wang L."/>
            <person name="Zhang Z."/>
            <person name="Wang Q."/>
            <person name="Ren J."/>
            <person name="Wang M."/>
            <person name="Xu W."/>
            <person name="Wang J."/>
            <person name="Lu Y."/>
            <person name="Du Q."/>
            <person name="Sun Z."/>
        </authorList>
    </citation>
    <scope>NUCLEOTIDE SEQUENCE [LARGE SCALE GENOMIC DNA]</scope>
    <source>
        <strain evidence="6 7">D1-5</strain>
    </source>
</reference>
<feature type="chain" id="PRO_5001996027" evidence="2">
    <location>
        <begin position="36"/>
        <end position="1243"/>
    </location>
</feature>
<evidence type="ECO:0000259" key="5">
    <source>
        <dbReference type="Pfam" id="PF20843"/>
    </source>
</evidence>
<dbReference type="Pfam" id="PF20842">
    <property type="entry name" value="Rax2_2"/>
    <property type="match status" value="1"/>
</dbReference>
<dbReference type="Gene3D" id="2.130.10.80">
    <property type="entry name" value="Galactose oxidase/kelch, beta-propeller"/>
    <property type="match status" value="1"/>
</dbReference>
<protein>
    <submittedName>
        <fullName evidence="6">Polarized growth protein rax2</fullName>
    </submittedName>
</protein>
<gene>
    <name evidence="6" type="ORF">BBAD15_g4232</name>
</gene>
<dbReference type="InterPro" id="IPR024982">
    <property type="entry name" value="Rax2-like_C"/>
</dbReference>
<feature type="signal peptide" evidence="2">
    <location>
        <begin position="1"/>
        <end position="35"/>
    </location>
</feature>
<evidence type="ECO:0000256" key="2">
    <source>
        <dbReference type="SAM" id="SignalP"/>
    </source>
</evidence>
<dbReference type="PANTHER" id="PTHR31778:SF2">
    <property type="entry name" value="BUD SITE SELECTION PROTEIN RAX2"/>
    <property type="match status" value="1"/>
</dbReference>